<dbReference type="PANTHER" id="PTHR30543">
    <property type="entry name" value="CHROMATE REDUCTASE"/>
    <property type="match status" value="1"/>
</dbReference>
<evidence type="ECO:0000259" key="1">
    <source>
        <dbReference type="Pfam" id="PF03358"/>
    </source>
</evidence>
<dbReference type="EMBL" id="JAAXZB010000001">
    <property type="protein sequence ID" value="NKW09254.1"/>
    <property type="molecule type" value="Genomic_DNA"/>
</dbReference>
<dbReference type="InterPro" id="IPR005025">
    <property type="entry name" value="FMN_Rdtase-like_dom"/>
</dbReference>
<dbReference type="InterPro" id="IPR050712">
    <property type="entry name" value="NAD(P)H-dep_reductase"/>
</dbReference>
<organism evidence="2 3">
    <name type="scientific">Brucella tritici</name>
    <dbReference type="NCBI Taxonomy" id="94626"/>
    <lineage>
        <taxon>Bacteria</taxon>
        <taxon>Pseudomonadati</taxon>
        <taxon>Pseudomonadota</taxon>
        <taxon>Alphaproteobacteria</taxon>
        <taxon>Hyphomicrobiales</taxon>
        <taxon>Brucellaceae</taxon>
        <taxon>Brucella/Ochrobactrum group</taxon>
        <taxon>Brucella</taxon>
    </lineage>
</organism>
<dbReference type="GO" id="GO:0016491">
    <property type="term" value="F:oxidoreductase activity"/>
    <property type="evidence" value="ECO:0007669"/>
    <property type="project" value="InterPro"/>
</dbReference>
<gene>
    <name evidence="2" type="ORF">HGG76_03865</name>
</gene>
<evidence type="ECO:0000313" key="3">
    <source>
        <dbReference type="Proteomes" id="UP000558475"/>
    </source>
</evidence>
<dbReference type="Pfam" id="PF03358">
    <property type="entry name" value="FMN_red"/>
    <property type="match status" value="1"/>
</dbReference>
<proteinExistence type="predicted"/>
<dbReference type="PANTHER" id="PTHR30543:SF21">
    <property type="entry name" value="NAD(P)H-DEPENDENT FMN REDUCTASE LOT6"/>
    <property type="match status" value="1"/>
</dbReference>
<evidence type="ECO:0000313" key="2">
    <source>
        <dbReference type="EMBL" id="NKW09254.1"/>
    </source>
</evidence>
<protein>
    <submittedName>
        <fullName evidence="2">NAD(P)H-dependent oxidoreductase</fullName>
    </submittedName>
</protein>
<accession>A0A7X6J9X6</accession>
<sequence>MTARILVFAGSVRIGAFSGHMADAAEKELRAQGAEVTRITLADYPLPIMDQNLENEHGVPENAMRLGRLFAEQDGLMICSPEYNASIPPLLKNTIDWVSRISRDGDKPFRPYAGLTVGLCSSSDGMFAGMRGLYHLRAVLMNVGVQIVTEQCSVGHASVAFNDDGTLKEERSARMLSAVCRSLIARVEEAKADSVSFVTGPVVRRE</sequence>
<dbReference type="SUPFAM" id="SSF52218">
    <property type="entry name" value="Flavoproteins"/>
    <property type="match status" value="1"/>
</dbReference>
<name>A0A7X6J9X6_9HYPH</name>
<dbReference type="GO" id="GO:0005829">
    <property type="term" value="C:cytosol"/>
    <property type="evidence" value="ECO:0007669"/>
    <property type="project" value="TreeGrafter"/>
</dbReference>
<feature type="domain" description="NADPH-dependent FMN reductase-like" evidence="1">
    <location>
        <begin position="4"/>
        <end position="157"/>
    </location>
</feature>
<dbReference type="Proteomes" id="UP000558475">
    <property type="component" value="Unassembled WGS sequence"/>
</dbReference>
<dbReference type="AlphaFoldDB" id="A0A7X6J9X6"/>
<dbReference type="InterPro" id="IPR029039">
    <property type="entry name" value="Flavoprotein-like_sf"/>
</dbReference>
<reference evidence="2 3" key="1">
    <citation type="submission" date="2020-04" db="EMBL/GenBank/DDBJ databases">
        <title>Whole genome sequencing of clinical and environmental type strains of Ochrobactrum.</title>
        <authorList>
            <person name="Dharne M."/>
        </authorList>
    </citation>
    <scope>NUCLEOTIDE SEQUENCE [LARGE SCALE GENOMIC DNA]</scope>
    <source>
        <strain evidence="2 3">DSM 13340</strain>
    </source>
</reference>
<dbReference type="Gene3D" id="3.40.50.360">
    <property type="match status" value="1"/>
</dbReference>
<dbReference type="GO" id="GO:0010181">
    <property type="term" value="F:FMN binding"/>
    <property type="evidence" value="ECO:0007669"/>
    <property type="project" value="TreeGrafter"/>
</dbReference>
<comment type="caution">
    <text evidence="2">The sequence shown here is derived from an EMBL/GenBank/DDBJ whole genome shotgun (WGS) entry which is preliminary data.</text>
</comment>